<evidence type="ECO:0000256" key="6">
    <source>
        <dbReference type="ARBA" id="ARBA00022847"/>
    </source>
</evidence>
<feature type="transmembrane region" description="Helical" evidence="9">
    <location>
        <begin position="273"/>
        <end position="292"/>
    </location>
</feature>
<feature type="transmembrane region" description="Helical" evidence="9">
    <location>
        <begin position="326"/>
        <end position="353"/>
    </location>
</feature>
<keyword evidence="6" id="KW-0769">Symport</keyword>
<organism evidence="11 12">
    <name type="scientific">Prauserella oleivorans</name>
    <dbReference type="NCBI Taxonomy" id="1478153"/>
    <lineage>
        <taxon>Bacteria</taxon>
        <taxon>Bacillati</taxon>
        <taxon>Actinomycetota</taxon>
        <taxon>Actinomycetes</taxon>
        <taxon>Pseudonocardiales</taxon>
        <taxon>Pseudonocardiaceae</taxon>
        <taxon>Prauserella</taxon>
    </lineage>
</organism>
<keyword evidence="7 9" id="KW-1133">Transmembrane helix</keyword>
<feature type="domain" description="Major facilitator superfamily (MFS) profile" evidence="10">
    <location>
        <begin position="9"/>
        <end position="417"/>
    </location>
</feature>
<feature type="transmembrane region" description="Helical" evidence="9">
    <location>
        <begin position="181"/>
        <end position="202"/>
    </location>
</feature>
<keyword evidence="4" id="KW-1003">Cell membrane</keyword>
<feature type="transmembrane region" description="Helical" evidence="9">
    <location>
        <begin position="21"/>
        <end position="39"/>
    </location>
</feature>
<evidence type="ECO:0000256" key="1">
    <source>
        <dbReference type="ARBA" id="ARBA00004651"/>
    </source>
</evidence>
<evidence type="ECO:0000256" key="3">
    <source>
        <dbReference type="ARBA" id="ARBA00022448"/>
    </source>
</evidence>
<dbReference type="PANTHER" id="PTHR43528:SF1">
    <property type="entry name" value="ALPHA-KETOGLUTARATE PERMEASE"/>
    <property type="match status" value="1"/>
</dbReference>
<feature type="transmembrane region" description="Helical" evidence="9">
    <location>
        <begin position="235"/>
        <end position="253"/>
    </location>
</feature>
<dbReference type="InterPro" id="IPR051084">
    <property type="entry name" value="H+-coupled_symporters"/>
</dbReference>
<dbReference type="RefSeq" id="WP_377393991.1">
    <property type="nucleotide sequence ID" value="NZ_JBHSAN010000051.1"/>
</dbReference>
<protein>
    <submittedName>
        <fullName evidence="11">MFS transporter</fullName>
    </submittedName>
</protein>
<feature type="transmembrane region" description="Helical" evidence="9">
    <location>
        <begin position="146"/>
        <end position="169"/>
    </location>
</feature>
<reference evidence="12" key="1">
    <citation type="journal article" date="2019" name="Int. J. Syst. Evol. Microbiol.">
        <title>The Global Catalogue of Microorganisms (GCM) 10K type strain sequencing project: providing services to taxonomists for standard genome sequencing and annotation.</title>
        <authorList>
            <consortium name="The Broad Institute Genomics Platform"/>
            <consortium name="The Broad Institute Genome Sequencing Center for Infectious Disease"/>
            <person name="Wu L."/>
            <person name="Ma J."/>
        </authorList>
    </citation>
    <scope>NUCLEOTIDE SEQUENCE [LARGE SCALE GENOMIC DNA]</scope>
    <source>
        <strain evidence="12">IBRC-M 10906</strain>
    </source>
</reference>
<comment type="caution">
    <text evidence="11">The sequence shown here is derived from an EMBL/GenBank/DDBJ whole genome shotgun (WGS) entry which is preliminary data.</text>
</comment>
<name>A0ABW5WCL0_9PSEU</name>
<dbReference type="SUPFAM" id="SSF103473">
    <property type="entry name" value="MFS general substrate transporter"/>
    <property type="match status" value="1"/>
</dbReference>
<feature type="transmembrane region" description="Helical" evidence="9">
    <location>
        <begin position="105"/>
        <end position="125"/>
    </location>
</feature>
<accession>A0ABW5WCL0</accession>
<dbReference type="Pfam" id="PF07690">
    <property type="entry name" value="MFS_1"/>
    <property type="match status" value="1"/>
</dbReference>
<evidence type="ECO:0000256" key="8">
    <source>
        <dbReference type="ARBA" id="ARBA00023136"/>
    </source>
</evidence>
<comment type="subcellular location">
    <subcellularLocation>
        <location evidence="1">Cell membrane</location>
        <topology evidence="1">Multi-pass membrane protein</topology>
    </subcellularLocation>
</comment>
<dbReference type="PROSITE" id="PS00217">
    <property type="entry name" value="SUGAR_TRANSPORT_2"/>
    <property type="match status" value="1"/>
</dbReference>
<dbReference type="InterPro" id="IPR020846">
    <property type="entry name" value="MFS_dom"/>
</dbReference>
<evidence type="ECO:0000256" key="4">
    <source>
        <dbReference type="ARBA" id="ARBA00022475"/>
    </source>
</evidence>
<gene>
    <name evidence="11" type="ORF">ACFS2C_17825</name>
</gene>
<feature type="transmembrane region" description="Helical" evidence="9">
    <location>
        <begin position="81"/>
        <end position="99"/>
    </location>
</feature>
<dbReference type="PROSITE" id="PS50850">
    <property type="entry name" value="MFS"/>
    <property type="match status" value="1"/>
</dbReference>
<dbReference type="InterPro" id="IPR011701">
    <property type="entry name" value="MFS"/>
</dbReference>
<feature type="transmembrane region" description="Helical" evidence="9">
    <location>
        <begin position="395"/>
        <end position="413"/>
    </location>
</feature>
<evidence type="ECO:0000256" key="9">
    <source>
        <dbReference type="SAM" id="Phobius"/>
    </source>
</evidence>
<keyword evidence="5 9" id="KW-0812">Transmembrane</keyword>
<dbReference type="InterPro" id="IPR005829">
    <property type="entry name" value="Sugar_transporter_CS"/>
</dbReference>
<dbReference type="Gene3D" id="1.20.1250.20">
    <property type="entry name" value="MFS general substrate transporter like domains"/>
    <property type="match status" value="2"/>
</dbReference>
<evidence type="ECO:0000256" key="7">
    <source>
        <dbReference type="ARBA" id="ARBA00022989"/>
    </source>
</evidence>
<keyword evidence="3" id="KW-0813">Transport</keyword>
<feature type="transmembrane region" description="Helical" evidence="9">
    <location>
        <begin position="365"/>
        <end position="389"/>
    </location>
</feature>
<evidence type="ECO:0000256" key="2">
    <source>
        <dbReference type="ARBA" id="ARBA00008240"/>
    </source>
</evidence>
<dbReference type="Proteomes" id="UP001597478">
    <property type="component" value="Unassembled WGS sequence"/>
</dbReference>
<evidence type="ECO:0000256" key="5">
    <source>
        <dbReference type="ARBA" id="ARBA00022692"/>
    </source>
</evidence>
<feature type="transmembrane region" description="Helical" evidence="9">
    <location>
        <begin position="45"/>
        <end position="69"/>
    </location>
</feature>
<evidence type="ECO:0000313" key="12">
    <source>
        <dbReference type="Proteomes" id="UP001597478"/>
    </source>
</evidence>
<keyword evidence="12" id="KW-1185">Reference proteome</keyword>
<comment type="similarity">
    <text evidence="2">Belongs to the major facilitator superfamily. Metabolite:H+ Symporter (MHS) family (TC 2.A.1.6) family.</text>
</comment>
<evidence type="ECO:0000259" key="10">
    <source>
        <dbReference type="PROSITE" id="PS50850"/>
    </source>
</evidence>
<feature type="transmembrane region" description="Helical" evidence="9">
    <location>
        <begin position="301"/>
        <end position="320"/>
    </location>
</feature>
<dbReference type="EMBL" id="JBHUOF010000023">
    <property type="protein sequence ID" value="MFD2801256.1"/>
    <property type="molecule type" value="Genomic_DNA"/>
</dbReference>
<sequence length="424" mass="44441">MTASPRGRTAVAVGIGNFMEWFDFAIYGFFAAMIGKLFFPATTPVVALLSSLSVFAVAFVMRPLGAFVLGPVGDKHGRKAALVLSVLLMGAATTLIGLLPSYEQVGVLAPLALVVLRCVQGIAAGGEWSGSAAYLVENAPDNRRGLYASLISGTAALAFLVGSAVALVLSVGMAPEALLSWGWRVPFLLAAPLSLIGLYIRLRLGDTPAFEKLREEEAVNTSPLRRVGRRDLKPLMVTFACSSVSGVGIYYLATYVNNHLTSVLEIERTTGLALSGVGLFLYLLMCPLVGALSDRIGRRRLNIIGTVGFVLLSVPAFALMSGRGAVGVVLGLVIFGACQALCSVTNVVLLVELFPADTRSSGSALGYNLGLLVAGPGPLVAAALVNAFGTTVAPAWYPALVALLAAPVLIKWLPETYRRDITTN</sequence>
<dbReference type="InterPro" id="IPR036259">
    <property type="entry name" value="MFS_trans_sf"/>
</dbReference>
<dbReference type="PROSITE" id="PS00216">
    <property type="entry name" value="SUGAR_TRANSPORT_1"/>
    <property type="match status" value="1"/>
</dbReference>
<proteinExistence type="inferred from homology"/>
<keyword evidence="8 9" id="KW-0472">Membrane</keyword>
<evidence type="ECO:0000313" key="11">
    <source>
        <dbReference type="EMBL" id="MFD2801256.1"/>
    </source>
</evidence>
<dbReference type="PANTHER" id="PTHR43528">
    <property type="entry name" value="ALPHA-KETOGLUTARATE PERMEASE"/>
    <property type="match status" value="1"/>
</dbReference>